<protein>
    <submittedName>
        <fullName evidence="7">ABC transporter permease subunit</fullName>
    </submittedName>
</protein>
<feature type="transmembrane region" description="Helical" evidence="5">
    <location>
        <begin position="203"/>
        <end position="222"/>
    </location>
</feature>
<evidence type="ECO:0000256" key="2">
    <source>
        <dbReference type="ARBA" id="ARBA00022692"/>
    </source>
</evidence>
<evidence type="ECO:0000259" key="6">
    <source>
        <dbReference type="PROSITE" id="PS50928"/>
    </source>
</evidence>
<sequence>METILQGFVSALRLLTHLNPELLRIIWLSLQVSGMALMLATLLGLPLGALLALKPFPLRGFLLNLLNTGMGLPPVVVGLVLYLILSRSGPMGFLELLYTPSAMIMAQTVLSFPIVASLTHAAIVGVDPVIRLAAQTLGATPLQEAVTVVREARYGIGAAVIAGFGRVSAEVGAVLMVGGNIAHYTRVMTTAIALETDKGNFDLGIALGIILLALSLVVNLALRAVQRRGRAQTGVGLWD</sequence>
<feature type="transmembrane region" description="Helical" evidence="5">
    <location>
        <begin position="25"/>
        <end position="53"/>
    </location>
</feature>
<feature type="transmembrane region" description="Helical" evidence="5">
    <location>
        <begin position="104"/>
        <end position="126"/>
    </location>
</feature>
<feature type="transmembrane region" description="Helical" evidence="5">
    <location>
        <begin position="65"/>
        <end position="84"/>
    </location>
</feature>
<feature type="transmembrane region" description="Helical" evidence="5">
    <location>
        <begin position="159"/>
        <end position="183"/>
    </location>
</feature>
<feature type="domain" description="ABC transmembrane type-1" evidence="6">
    <location>
        <begin position="26"/>
        <end position="222"/>
    </location>
</feature>
<evidence type="ECO:0000313" key="7">
    <source>
        <dbReference type="EMBL" id="HGF33663.1"/>
    </source>
</evidence>
<dbReference type="InterPro" id="IPR035906">
    <property type="entry name" value="MetI-like_sf"/>
</dbReference>
<evidence type="ECO:0000256" key="4">
    <source>
        <dbReference type="ARBA" id="ARBA00023136"/>
    </source>
</evidence>
<keyword evidence="4 5" id="KW-0472">Membrane</keyword>
<dbReference type="AlphaFoldDB" id="A0A7C3UY72"/>
<dbReference type="SUPFAM" id="SSF161098">
    <property type="entry name" value="MetI-like"/>
    <property type="match status" value="1"/>
</dbReference>
<proteinExistence type="inferred from homology"/>
<reference evidence="7" key="1">
    <citation type="journal article" date="2020" name="mSystems">
        <title>Genome- and Community-Level Interaction Insights into Carbon Utilization and Element Cycling Functions of Hydrothermarchaeota in Hydrothermal Sediment.</title>
        <authorList>
            <person name="Zhou Z."/>
            <person name="Liu Y."/>
            <person name="Xu W."/>
            <person name="Pan J."/>
            <person name="Luo Z.H."/>
            <person name="Li M."/>
        </authorList>
    </citation>
    <scope>NUCLEOTIDE SEQUENCE [LARGE SCALE GENOMIC DNA]</scope>
    <source>
        <strain evidence="7">SpSt-897</strain>
    </source>
</reference>
<keyword evidence="3 5" id="KW-1133">Transmembrane helix</keyword>
<evidence type="ECO:0000256" key="5">
    <source>
        <dbReference type="RuleBase" id="RU363032"/>
    </source>
</evidence>
<dbReference type="NCBIfam" id="NF038017">
    <property type="entry name" value="ABC_perm1"/>
    <property type="match status" value="1"/>
</dbReference>
<dbReference type="GO" id="GO:0055085">
    <property type="term" value="P:transmembrane transport"/>
    <property type="evidence" value="ECO:0007669"/>
    <property type="project" value="InterPro"/>
</dbReference>
<comment type="similarity">
    <text evidence="5">Belongs to the binding-protein-dependent transport system permease family.</text>
</comment>
<keyword evidence="2 5" id="KW-0812">Transmembrane</keyword>
<keyword evidence="5" id="KW-0813">Transport</keyword>
<dbReference type="Pfam" id="PF00528">
    <property type="entry name" value="BPD_transp_1"/>
    <property type="match status" value="1"/>
</dbReference>
<dbReference type="InterPro" id="IPR049783">
    <property type="entry name" value="ABC_perm_TupB-like"/>
</dbReference>
<name>A0A7C3UY72_9BACT</name>
<dbReference type="PANTHER" id="PTHR43632">
    <property type="entry name" value="PERMEASE COMPONENT OF TUNGSTATE ABC TRANSPORTER"/>
    <property type="match status" value="1"/>
</dbReference>
<comment type="caution">
    <text evidence="7">The sequence shown here is derived from an EMBL/GenBank/DDBJ whole genome shotgun (WGS) entry which is preliminary data.</text>
</comment>
<gene>
    <name evidence="7" type="ORF">ENW96_04635</name>
</gene>
<dbReference type="InterPro" id="IPR000515">
    <property type="entry name" value="MetI-like"/>
</dbReference>
<dbReference type="Gene3D" id="1.10.3720.10">
    <property type="entry name" value="MetI-like"/>
    <property type="match status" value="1"/>
</dbReference>
<dbReference type="PROSITE" id="PS50928">
    <property type="entry name" value="ABC_TM1"/>
    <property type="match status" value="1"/>
</dbReference>
<dbReference type="CDD" id="cd06261">
    <property type="entry name" value="TM_PBP2"/>
    <property type="match status" value="1"/>
</dbReference>
<organism evidence="7">
    <name type="scientific">Desulfobacca acetoxidans</name>
    <dbReference type="NCBI Taxonomy" id="60893"/>
    <lineage>
        <taxon>Bacteria</taxon>
        <taxon>Pseudomonadati</taxon>
        <taxon>Thermodesulfobacteriota</taxon>
        <taxon>Desulfobaccia</taxon>
        <taxon>Desulfobaccales</taxon>
        <taxon>Desulfobaccaceae</taxon>
        <taxon>Desulfobacca</taxon>
    </lineage>
</organism>
<accession>A0A7C3UY72</accession>
<evidence type="ECO:0000256" key="3">
    <source>
        <dbReference type="ARBA" id="ARBA00022989"/>
    </source>
</evidence>
<dbReference type="PANTHER" id="PTHR43632:SF1">
    <property type="entry name" value="PERMEASE COMPONENT OF TUNGSTATE ABC TRANSPORTER"/>
    <property type="match status" value="1"/>
</dbReference>
<evidence type="ECO:0000256" key="1">
    <source>
        <dbReference type="ARBA" id="ARBA00004651"/>
    </source>
</evidence>
<dbReference type="EMBL" id="DTMF01000124">
    <property type="protein sequence ID" value="HGF33663.1"/>
    <property type="molecule type" value="Genomic_DNA"/>
</dbReference>
<dbReference type="GO" id="GO:0005886">
    <property type="term" value="C:plasma membrane"/>
    <property type="evidence" value="ECO:0007669"/>
    <property type="project" value="UniProtKB-SubCell"/>
</dbReference>
<comment type="subcellular location">
    <subcellularLocation>
        <location evidence="1 5">Cell membrane</location>
        <topology evidence="1 5">Multi-pass membrane protein</topology>
    </subcellularLocation>
</comment>